<gene>
    <name evidence="2" type="ORF">ACE3NQ_00475</name>
</gene>
<feature type="domain" description="D-alanyl-D-alanine carboxypeptidase-like core" evidence="1">
    <location>
        <begin position="105"/>
        <end position="219"/>
    </location>
</feature>
<sequence length="292" mass="32764">MKKWFFCIIVLLLLGYGFTKFKEGMTELPGESTPFDESIKIPEAVPQGDGFTIKVTKEMISQGDLLLVNKDHPVPDGLHPESEAVSLVKNSELIDGFGVLDNSVQLSPWLADKFRTMIKAAAQEGVNHFLISSGYRNKAKQDELYRDMGSRYALPAGYSEHNLGLSMDIGSSQAEMNQAPEGRWLKDNSWKYGFVLRYPEDKTAVTGIQFEPWHFRYVGLPHSAIMQEKNLVLEQYLDLLKQEKSVSITIGGENYKVFYFPVTGDTTITVPVQGKYEISGNNEDGVIVTVHE</sequence>
<dbReference type="InterPro" id="IPR003709">
    <property type="entry name" value="VanY-like_core_dom"/>
</dbReference>
<dbReference type="RefSeq" id="WP_375523231.1">
    <property type="nucleotide sequence ID" value="NZ_JBHILM010000001.1"/>
</dbReference>
<dbReference type="Pfam" id="PF02557">
    <property type="entry name" value="VanY"/>
    <property type="match status" value="1"/>
</dbReference>
<accession>A0ABV5B111</accession>
<dbReference type="Gene3D" id="3.30.200.180">
    <property type="match status" value="1"/>
</dbReference>
<comment type="caution">
    <text evidence="2">The sequence shown here is derived from an EMBL/GenBank/DDBJ whole genome shotgun (WGS) entry which is preliminary data.</text>
</comment>
<dbReference type="EMBL" id="JBHILM010000001">
    <property type="protein sequence ID" value="MFB5679383.1"/>
    <property type="molecule type" value="Genomic_DNA"/>
</dbReference>
<dbReference type="Gene3D" id="3.30.1380.10">
    <property type="match status" value="1"/>
</dbReference>
<reference evidence="2 3" key="1">
    <citation type="submission" date="2024-09" db="EMBL/GenBank/DDBJ databases">
        <authorList>
            <person name="Ruan L."/>
        </authorList>
    </citation>
    <scope>NUCLEOTIDE SEQUENCE [LARGE SCALE GENOMIC DNA]</scope>
    <source>
        <strain evidence="2 3">D33</strain>
    </source>
</reference>
<dbReference type="InterPro" id="IPR009045">
    <property type="entry name" value="Zn_M74/Hedgehog-like"/>
</dbReference>
<dbReference type="InterPro" id="IPR058193">
    <property type="entry name" value="VanY/YodJ_core_dom"/>
</dbReference>
<dbReference type="PANTHER" id="PTHR34385">
    <property type="entry name" value="D-ALANYL-D-ALANINE CARBOXYPEPTIDASE"/>
    <property type="match status" value="1"/>
</dbReference>
<dbReference type="SUPFAM" id="SSF55166">
    <property type="entry name" value="Hedgehog/DD-peptidase"/>
    <property type="match status" value="1"/>
</dbReference>
<evidence type="ECO:0000313" key="2">
    <source>
        <dbReference type="EMBL" id="MFB5679383.1"/>
    </source>
</evidence>
<keyword evidence="2" id="KW-0121">Carboxypeptidase</keyword>
<keyword evidence="2" id="KW-0645">Protease</keyword>
<dbReference type="GO" id="GO:0004180">
    <property type="term" value="F:carboxypeptidase activity"/>
    <property type="evidence" value="ECO:0007669"/>
    <property type="project" value="UniProtKB-KW"/>
</dbReference>
<keyword evidence="2" id="KW-0378">Hydrolase</keyword>
<dbReference type="PANTHER" id="PTHR34385:SF1">
    <property type="entry name" value="PEPTIDOGLYCAN L-ALANYL-D-GLUTAMATE ENDOPEPTIDASE CWLK"/>
    <property type="match status" value="1"/>
</dbReference>
<proteinExistence type="predicted"/>
<organism evidence="2 3">
    <name type="scientific">Paenibacillus terreus</name>
    <dbReference type="NCBI Taxonomy" id="1387834"/>
    <lineage>
        <taxon>Bacteria</taxon>
        <taxon>Bacillati</taxon>
        <taxon>Bacillota</taxon>
        <taxon>Bacilli</taxon>
        <taxon>Bacillales</taxon>
        <taxon>Paenibacillaceae</taxon>
        <taxon>Paenibacillus</taxon>
    </lineage>
</organism>
<keyword evidence="3" id="KW-1185">Reference proteome</keyword>
<dbReference type="InterPro" id="IPR052179">
    <property type="entry name" value="DD-CPase-like"/>
</dbReference>
<protein>
    <submittedName>
        <fullName evidence="2">D-alanyl-D-alanine carboxypeptidase family protein</fullName>
    </submittedName>
</protein>
<dbReference type="Proteomes" id="UP001580407">
    <property type="component" value="Unassembled WGS sequence"/>
</dbReference>
<evidence type="ECO:0000313" key="3">
    <source>
        <dbReference type="Proteomes" id="UP001580407"/>
    </source>
</evidence>
<name>A0ABV5B111_9BACL</name>
<dbReference type="CDD" id="cd14852">
    <property type="entry name" value="LD-carboxypeptidase"/>
    <property type="match status" value="1"/>
</dbReference>
<evidence type="ECO:0000259" key="1">
    <source>
        <dbReference type="Pfam" id="PF02557"/>
    </source>
</evidence>